<organism evidence="7 8">
    <name type="scientific">Candidatus Nitrosocaldus cavascurensis</name>
    <dbReference type="NCBI Taxonomy" id="2058097"/>
    <lineage>
        <taxon>Archaea</taxon>
        <taxon>Nitrososphaerota</taxon>
        <taxon>Nitrososphaeria</taxon>
        <taxon>Candidatus Nitrosocaldales</taxon>
        <taxon>Candidatus Nitrosocaldaceae</taxon>
        <taxon>Candidatus Nitrosocaldus</taxon>
    </lineage>
</organism>
<comment type="miscellaneous">
    <text evidence="5">Although this enzyme belongs to the family of MTA phosphorylases based on sequence homology, it lacks several conserved amino acids in the substrate binding pocket that confer specificity towards MTA.</text>
</comment>
<evidence type="ECO:0000256" key="1">
    <source>
        <dbReference type="ARBA" id="ARBA00022676"/>
    </source>
</evidence>
<feature type="binding site" evidence="5">
    <location>
        <position position="20"/>
    </location>
    <ligand>
        <name>phosphate</name>
        <dbReference type="ChEBI" id="CHEBI:43474"/>
    </ligand>
</feature>
<keyword evidence="2 5" id="KW-0808">Transferase</keyword>
<dbReference type="NCBIfam" id="TIGR01694">
    <property type="entry name" value="MTAP"/>
    <property type="match status" value="1"/>
</dbReference>
<dbReference type="Proteomes" id="UP000236248">
    <property type="component" value="Chromosome NCAV"/>
</dbReference>
<dbReference type="InterPro" id="IPR000845">
    <property type="entry name" value="Nucleoside_phosphorylase_d"/>
</dbReference>
<dbReference type="NCBIfam" id="NF006599">
    <property type="entry name" value="PRK09136.1"/>
    <property type="match status" value="1"/>
</dbReference>
<dbReference type="RefSeq" id="WP_197706706.1">
    <property type="nucleotide sequence ID" value="NZ_LT981265.1"/>
</dbReference>
<evidence type="ECO:0000256" key="3">
    <source>
        <dbReference type="ARBA" id="ARBA00022726"/>
    </source>
</evidence>
<reference evidence="8" key="1">
    <citation type="submission" date="2018-01" db="EMBL/GenBank/DDBJ databases">
        <authorList>
            <person name="Kerou L M."/>
        </authorList>
    </citation>
    <scope>NUCLEOTIDE SEQUENCE [LARGE SCALE GENOMIC DNA]</scope>
    <source>
        <strain evidence="8">SCU2</strain>
    </source>
</reference>
<dbReference type="PANTHER" id="PTHR42679:SF3">
    <property type="entry name" value="S-METHYL-5'-THIOADENOSINE PHOSPHORYLASE"/>
    <property type="match status" value="1"/>
</dbReference>
<dbReference type="GeneID" id="41594659"/>
<dbReference type="CDD" id="cd09010">
    <property type="entry name" value="MTAP_SsMTAPII_like_MTIP"/>
    <property type="match status" value="1"/>
</dbReference>
<keyword evidence="1 5" id="KW-0328">Glycosyltransferase</keyword>
<dbReference type="GO" id="GO:0005829">
    <property type="term" value="C:cytosol"/>
    <property type="evidence" value="ECO:0007669"/>
    <property type="project" value="TreeGrafter"/>
</dbReference>
<evidence type="ECO:0000256" key="4">
    <source>
        <dbReference type="ARBA" id="ARBA00063054"/>
    </source>
</evidence>
<evidence type="ECO:0000259" key="6">
    <source>
        <dbReference type="Pfam" id="PF01048"/>
    </source>
</evidence>
<feature type="binding site" evidence="5">
    <location>
        <begin position="218"/>
        <end position="220"/>
    </location>
    <ligand>
        <name>substrate</name>
    </ligand>
</feature>
<feature type="binding site" evidence="5">
    <location>
        <position position="195"/>
    </location>
    <ligand>
        <name>phosphate</name>
        <dbReference type="ChEBI" id="CHEBI:43474"/>
    </ligand>
</feature>
<sequence>MMSNSSSKDVHAEVAIIGGTGVYDVEMLEDAREVKVYTPYGDASDLITVGKYSGKSVAFLPRHGREHRIPPHRIPARANIWALKHLGVKRIIAPAAVGSLRDDVRPGDIVIADQFIDFTKRREYTFYDGGEVCHVSLADPFCPELRSIVIGECKNLNLKVHEQGTYVCIEGPRYSTRAESRFFRDMMKADIIGMTLVPECILAREMEICYVSIATVTDYDVWAEKPVSTQEVIETLSKNSSNVKRLLKAVIPKIPDERNCICKEALKDAKI</sequence>
<dbReference type="HAMAP" id="MF_01963">
    <property type="entry name" value="MTAP"/>
    <property type="match status" value="1"/>
</dbReference>
<dbReference type="FunFam" id="3.40.50.1580:FF:000012">
    <property type="entry name" value="Probable 6-oxopurine nucleoside phosphorylase"/>
    <property type="match status" value="1"/>
</dbReference>
<comment type="caution">
    <text evidence="5">Lacks conserved residue(s) required for the propagation of feature annotation.</text>
</comment>
<dbReference type="PANTHER" id="PTHR42679">
    <property type="entry name" value="S-METHYL-5'-THIOADENOSINE PHOSPHORYLASE"/>
    <property type="match status" value="1"/>
</dbReference>
<keyword evidence="3 5" id="KW-0660">Purine salvage</keyword>
<dbReference type="InterPro" id="IPR010044">
    <property type="entry name" value="MTAP"/>
</dbReference>
<dbReference type="EC" id="2.4.2.1" evidence="5"/>
<dbReference type="InterPro" id="IPR035994">
    <property type="entry name" value="Nucleoside_phosphorylase_sf"/>
</dbReference>
<dbReference type="GO" id="GO:0017061">
    <property type="term" value="F:S-methyl-5-thioadenosine phosphorylase activity"/>
    <property type="evidence" value="ECO:0007669"/>
    <property type="project" value="InterPro"/>
</dbReference>
<evidence type="ECO:0000256" key="2">
    <source>
        <dbReference type="ARBA" id="ARBA00022679"/>
    </source>
</evidence>
<comment type="pathway">
    <text evidence="5">Purine metabolism; purine nucleoside salvage.</text>
</comment>
<evidence type="ECO:0000256" key="5">
    <source>
        <dbReference type="HAMAP-Rule" id="MF_01963"/>
    </source>
</evidence>
<feature type="domain" description="Nucleoside phosphorylase" evidence="6">
    <location>
        <begin position="14"/>
        <end position="251"/>
    </location>
</feature>
<dbReference type="NCBIfam" id="NF006334">
    <property type="entry name" value="PRK08564.1"/>
    <property type="match status" value="1"/>
</dbReference>
<comment type="catalytic activity">
    <reaction evidence="5">
        <text>a purine D-ribonucleoside + phosphate = a purine nucleobase + alpha-D-ribose 1-phosphate</text>
        <dbReference type="Rhea" id="RHEA:19805"/>
        <dbReference type="ChEBI" id="CHEBI:26386"/>
        <dbReference type="ChEBI" id="CHEBI:43474"/>
        <dbReference type="ChEBI" id="CHEBI:57720"/>
        <dbReference type="ChEBI" id="CHEBI:142355"/>
        <dbReference type="EC" id="2.4.2.1"/>
    </reaction>
</comment>
<keyword evidence="8" id="KW-1185">Reference proteome</keyword>
<name>A0A2K5AQ43_9ARCH</name>
<dbReference type="Pfam" id="PF01048">
    <property type="entry name" value="PNP_UDP_1"/>
    <property type="match status" value="1"/>
</dbReference>
<dbReference type="SUPFAM" id="SSF53167">
    <property type="entry name" value="Purine and uridine phosphorylases"/>
    <property type="match status" value="1"/>
</dbReference>
<proteinExistence type="inferred from homology"/>
<dbReference type="UniPathway" id="UPA00606"/>
<protein>
    <recommendedName>
        <fullName evidence="5">Purine nucleoside phosphorylase</fullName>
        <shortName evidence="5">PNP</shortName>
        <ecNumber evidence="5">2.4.2.1</ecNumber>
    </recommendedName>
</protein>
<dbReference type="EMBL" id="LT981265">
    <property type="protein sequence ID" value="SPC33760.1"/>
    <property type="molecule type" value="Genomic_DNA"/>
</dbReference>
<evidence type="ECO:0000313" key="8">
    <source>
        <dbReference type="Proteomes" id="UP000236248"/>
    </source>
</evidence>
<evidence type="ECO:0000313" key="7">
    <source>
        <dbReference type="EMBL" id="SPC33760.1"/>
    </source>
</evidence>
<dbReference type="GO" id="GO:0019509">
    <property type="term" value="P:L-methionine salvage from methylthioadenosine"/>
    <property type="evidence" value="ECO:0007669"/>
    <property type="project" value="TreeGrafter"/>
</dbReference>
<feature type="site" description="Important for substrate specificity" evidence="5">
    <location>
        <position position="175"/>
    </location>
</feature>
<gene>
    <name evidence="7" type="primary">mtnP</name>
    <name evidence="7" type="ORF">NCAV_0567</name>
</gene>
<dbReference type="AlphaFoldDB" id="A0A2K5AQ43"/>
<dbReference type="KEGG" id="ncv:NCAV_0567"/>
<dbReference type="GO" id="GO:0006166">
    <property type="term" value="P:purine ribonucleoside salvage"/>
    <property type="evidence" value="ECO:0007669"/>
    <property type="project" value="UniProtKB-UniRule"/>
</dbReference>
<comment type="similarity">
    <text evidence="5">Belongs to the PNP/MTAP phosphorylase family. MTAP subfamily.</text>
</comment>
<feature type="binding site" evidence="5">
    <location>
        <begin position="62"/>
        <end position="63"/>
    </location>
    <ligand>
        <name>phosphate</name>
        <dbReference type="ChEBI" id="CHEBI:43474"/>
    </ligand>
</feature>
<comment type="subunit">
    <text evidence="4 5">Homohexamer. Dimer of a homotrimer.</text>
</comment>
<comment type="function">
    <text evidence="5">Purine nucleoside phosphorylase involved in purine salvage.</text>
</comment>
<dbReference type="Gene3D" id="3.40.50.1580">
    <property type="entry name" value="Nucleoside phosphorylase domain"/>
    <property type="match status" value="1"/>
</dbReference>
<feature type="binding site" evidence="5">
    <location>
        <position position="194"/>
    </location>
    <ligand>
        <name>substrate</name>
    </ligand>
</feature>
<accession>A0A2K5AQ43</accession>
<feature type="site" description="Important for substrate specificity" evidence="5">
    <location>
        <position position="229"/>
    </location>
</feature>